<dbReference type="GO" id="GO:0016973">
    <property type="term" value="P:poly(A)+ mRNA export from nucleus"/>
    <property type="evidence" value="ECO:0007669"/>
    <property type="project" value="TreeGrafter"/>
</dbReference>
<keyword evidence="3" id="KW-0539">Nucleus</keyword>
<evidence type="ECO:0000256" key="3">
    <source>
        <dbReference type="ARBA" id="ARBA00023242"/>
    </source>
</evidence>
<dbReference type="Pfam" id="PF04097">
    <property type="entry name" value="Nic96"/>
    <property type="match status" value="1"/>
</dbReference>
<protein>
    <recommendedName>
        <fullName evidence="7">Nuclear pore protein</fullName>
    </recommendedName>
</protein>
<evidence type="ECO:0000313" key="5">
    <source>
        <dbReference type="EMBL" id="KAJ3138806.1"/>
    </source>
</evidence>
<feature type="region of interest" description="Disordered" evidence="4">
    <location>
        <begin position="94"/>
        <end position="127"/>
    </location>
</feature>
<name>A0AAD5T9V6_9FUNG</name>
<dbReference type="GO" id="GO:0017056">
    <property type="term" value="F:structural constituent of nuclear pore"/>
    <property type="evidence" value="ECO:0007669"/>
    <property type="project" value="InterPro"/>
</dbReference>
<comment type="caution">
    <text evidence="5">The sequence shown here is derived from an EMBL/GenBank/DDBJ whole genome shotgun (WGS) entry which is preliminary data.</text>
</comment>
<proteinExistence type="inferred from homology"/>
<evidence type="ECO:0000256" key="4">
    <source>
        <dbReference type="SAM" id="MobiDB-lite"/>
    </source>
</evidence>
<organism evidence="5 6">
    <name type="scientific">Physocladia obscura</name>
    <dbReference type="NCBI Taxonomy" id="109957"/>
    <lineage>
        <taxon>Eukaryota</taxon>
        <taxon>Fungi</taxon>
        <taxon>Fungi incertae sedis</taxon>
        <taxon>Chytridiomycota</taxon>
        <taxon>Chytridiomycota incertae sedis</taxon>
        <taxon>Chytridiomycetes</taxon>
        <taxon>Chytridiales</taxon>
        <taxon>Chytriomycetaceae</taxon>
        <taxon>Physocladia</taxon>
    </lineage>
</organism>
<reference evidence="5" key="1">
    <citation type="submission" date="2020-05" db="EMBL/GenBank/DDBJ databases">
        <title>Phylogenomic resolution of chytrid fungi.</title>
        <authorList>
            <person name="Stajich J.E."/>
            <person name="Amses K."/>
            <person name="Simmons R."/>
            <person name="Seto K."/>
            <person name="Myers J."/>
            <person name="Bonds A."/>
            <person name="Quandt C.A."/>
            <person name="Barry K."/>
            <person name="Liu P."/>
            <person name="Grigoriev I."/>
            <person name="Longcore J.E."/>
            <person name="James T.Y."/>
        </authorList>
    </citation>
    <scope>NUCLEOTIDE SEQUENCE</scope>
    <source>
        <strain evidence="5">JEL0513</strain>
    </source>
</reference>
<dbReference type="GO" id="GO:0005643">
    <property type="term" value="C:nuclear pore"/>
    <property type="evidence" value="ECO:0007669"/>
    <property type="project" value="InterPro"/>
</dbReference>
<comment type="similarity">
    <text evidence="2">Belongs to the nucleoporin interacting component (NIC) family.</text>
</comment>
<keyword evidence="6" id="KW-1185">Reference proteome</keyword>
<evidence type="ECO:0000313" key="6">
    <source>
        <dbReference type="Proteomes" id="UP001211907"/>
    </source>
</evidence>
<dbReference type="AlphaFoldDB" id="A0AAD5T9V6"/>
<accession>A0AAD5T9V6</accession>
<evidence type="ECO:0000256" key="1">
    <source>
        <dbReference type="ARBA" id="ARBA00004259"/>
    </source>
</evidence>
<evidence type="ECO:0000256" key="2">
    <source>
        <dbReference type="ARBA" id="ARBA00010186"/>
    </source>
</evidence>
<dbReference type="InterPro" id="IPR007231">
    <property type="entry name" value="Nucleoporin_int_Nup93/Nic96"/>
</dbReference>
<dbReference type="PANTHER" id="PTHR11225:SF4">
    <property type="entry name" value="NUCLEAR PORE COMPLEX PROTEIN NUP93"/>
    <property type="match status" value="1"/>
</dbReference>
<comment type="subcellular location">
    <subcellularLocation>
        <location evidence="1">Nucleus envelope</location>
    </subcellularLocation>
</comment>
<feature type="compositionally biased region" description="Low complexity" evidence="4">
    <location>
        <begin position="103"/>
        <end position="124"/>
    </location>
</feature>
<sequence length="1090" mass="119019">MSPTTIITAIKTLQNGGLSEARMQMYCLSKLTELVFPAVLEVNTAHMNLDFLYAQSQQLTSHIVGSGGQTNFDGSIERGLASIDAQTKRLFAPAKQPQGTSRQPPTNQQQQQQQQPQQQQQQQPGMSASTAFLLATRGFDAEKVANTIATLTQTSSNTGGTGVSSTIATPNTPAEIVANGQTADIESFLLSAHQTSIANAVDAARQDAERDCLRRCDAAIHKDWTRAKKRVWDELGVSSAYSAAKTPLKNSSQSHLQYSTPARGGLAGSGIGHYAFTSVPSPMTLQQNKPDHHHQLQQQAHVSLQMLPRHRAFSVALQTINASSVTSTATSAQDVFSLFFETTSKLERAASVTSAAASSSHLGKCWRLLYDIFSIPSDSEFDDLSKAYKQLGEDGLSKSSEAVAFRKRIIEGGKTNLQNIYYEFIQQIILQNRTQIGGMPTVHTFIDSYIKIRFSKNGTWMSNVGLEISNGLAVWPHMYYLIRCGLYNEALDYCSDSAFERVVDARFSGWLRGFVSNGRVSQTGVAQIRDEWTMRIRPSLTDGKIDPFKAALYKILGRCEMNSKIIKGLDVCPSVEDYLWLQLMLIDEDASGNTSRNDRYTLRDMSAHMQKFGANHFSPQNRTPHVYFQVLLLCGEFERAVAFLYASGNSDPLSGTCALDAVHFAVALALIGCLRVPENPRGFEGGRGTDVLVTRSGDDGFEVGYLLLAKIVYGYAKQFFKSDSVEAMHYLLVLGKLGKKVKDGEDFDTEDAVVDVVGASAREYTQILHGYLRELVLANVKNATALQGLLGFSASAKDIRVGGEIEKYLPAAQLGSYADLVKFVVTPAAMEAEQKGRLADAVKLYDYAQEYTLVVKILGRQLADLFVSGTTASLQTQSSVGNVNGISSLYGQQQPYKPSLSAFNGTGVSVMSIASPATKTTVNTTEAPNDALIAAAKQQLDAYFSRPSIANNIPDTLRKTATTLISLNAIHALFVNGKHDQIIDSLRSLRLLPMNPADMAGIMRASEDFAKLDENVAKCVPTLMSVAMESLVRVYKTLKEAGKYGEAMRGGKEEECKTVGRAIILYAGNIQYRIPSDIFAKLTKLEVLMS</sequence>
<gene>
    <name evidence="5" type="ORF">HK100_012202</name>
</gene>
<dbReference type="GO" id="GO:0006606">
    <property type="term" value="P:protein import into nucleus"/>
    <property type="evidence" value="ECO:0007669"/>
    <property type="project" value="TreeGrafter"/>
</dbReference>
<dbReference type="Proteomes" id="UP001211907">
    <property type="component" value="Unassembled WGS sequence"/>
</dbReference>
<dbReference type="PANTHER" id="PTHR11225">
    <property type="entry name" value="NUCLEAR PORE COMPLEX PROTEIN NUP93 NUCLEOPORIN NUP93 DEAD EYE PROTEIN"/>
    <property type="match status" value="1"/>
</dbReference>
<dbReference type="EMBL" id="JADGJH010000085">
    <property type="protein sequence ID" value="KAJ3138806.1"/>
    <property type="molecule type" value="Genomic_DNA"/>
</dbReference>
<evidence type="ECO:0008006" key="7">
    <source>
        <dbReference type="Google" id="ProtNLM"/>
    </source>
</evidence>